<keyword evidence="2" id="KW-0812">Transmembrane</keyword>
<evidence type="ECO:0000313" key="4">
    <source>
        <dbReference type="Proteomes" id="UP001329825"/>
    </source>
</evidence>
<dbReference type="RefSeq" id="XP_062789494.1">
    <property type="nucleotide sequence ID" value="XM_062933443.1"/>
</dbReference>
<dbReference type="GeneID" id="87953819"/>
<organism evidence="3 4">
    <name type="scientific">Kwoniella shivajii</name>
    <dbReference type="NCBI Taxonomy" id="564305"/>
    <lineage>
        <taxon>Eukaryota</taxon>
        <taxon>Fungi</taxon>
        <taxon>Dikarya</taxon>
        <taxon>Basidiomycota</taxon>
        <taxon>Agaricomycotina</taxon>
        <taxon>Tremellomycetes</taxon>
        <taxon>Tremellales</taxon>
        <taxon>Cryptococcaceae</taxon>
        <taxon>Kwoniella</taxon>
    </lineage>
</organism>
<evidence type="ECO:0000313" key="3">
    <source>
        <dbReference type="EMBL" id="WRT64754.1"/>
    </source>
</evidence>
<sequence>MITVLLSLLPLIRAETTTPNTGDQIQSFLFGFTNSHLVIPITSSCPTPLTLTPLTPTNAKTSDPKAPYTMVTLVHEQLIDGNGIQYERLYSASLDVGDMSKERSISHPWMNGTQFIACIWGSNGASGGCQDLMTVVPSEETFEAYSTPNSTCRTANVLESWVPPANETLEVEVMGSSGEVSWNAWPGVCTDLQINPKNGTPPYTLLVAPAAHPPVNITSSTLPINYTVRLTHGQAFMLSLYDSSGNSWAFGPLHAGDNDDLSCLAVATGQKIKNHQNFGVGLLAGTVSGSFIIGALGAAVLMWFLFRGKKGLKRSSSQDNLYSDPRPASYATPAHSFMGKPLSPTVTPYTDSPQLDFDTPATLYDPHVPGPSPQGYPKPPNDSNGNSFSVSSRERAFPRPPILAEGSFSGGEYRDTISLNEYNTRPQGERRESSASAQQGQAQGQGSPGHSPGRPTGHTQDQSRTSTTSNRTSRRPASNSLSNANPVPVNINTNPPSVSSSPRPGSFGTNSIHHEEPSSPSSIRGNGISGPRNVYVVHSDAGGTGDVHIQLPDNNSRVIELPPNYRPVPSPSNDTHHQHSPQPSPGLPQAGNGPYTNTEASRSRNSGLGMNVVGGGNEVTEEELRARAQARLREKFRDSQ</sequence>
<feature type="compositionally biased region" description="Pro residues" evidence="1">
    <location>
        <begin position="368"/>
        <end position="380"/>
    </location>
</feature>
<feature type="compositionally biased region" description="Polar residues" evidence="1">
    <location>
        <begin position="417"/>
        <end position="426"/>
    </location>
</feature>
<accession>A0ABZ1CTU7</accession>
<evidence type="ECO:0000256" key="1">
    <source>
        <dbReference type="SAM" id="MobiDB-lite"/>
    </source>
</evidence>
<gene>
    <name evidence="3" type="ORF">IL334_001688</name>
</gene>
<feature type="compositionally biased region" description="Low complexity" evidence="1">
    <location>
        <begin position="434"/>
        <end position="453"/>
    </location>
</feature>
<feature type="transmembrane region" description="Helical" evidence="2">
    <location>
        <begin position="278"/>
        <end position="306"/>
    </location>
</feature>
<keyword evidence="2" id="KW-0472">Membrane</keyword>
<keyword evidence="2" id="KW-1133">Transmembrane helix</keyword>
<feature type="compositionally biased region" description="Low complexity" evidence="1">
    <location>
        <begin position="483"/>
        <end position="506"/>
    </location>
</feature>
<reference evidence="3 4" key="1">
    <citation type="submission" date="2024-01" db="EMBL/GenBank/DDBJ databases">
        <title>Comparative genomics of Cryptococcus and Kwoniella reveals pathogenesis evolution and contrasting modes of karyotype evolution via chromosome fusion or intercentromeric recombination.</title>
        <authorList>
            <person name="Coelho M.A."/>
            <person name="David-Palma M."/>
            <person name="Shea T."/>
            <person name="Bowers K."/>
            <person name="McGinley-Smith S."/>
            <person name="Mohammad A.W."/>
            <person name="Gnirke A."/>
            <person name="Yurkov A.M."/>
            <person name="Nowrousian M."/>
            <person name="Sun S."/>
            <person name="Cuomo C.A."/>
            <person name="Heitman J."/>
        </authorList>
    </citation>
    <scope>NUCLEOTIDE SEQUENCE [LARGE SCALE GENOMIC DNA]</scope>
    <source>
        <strain evidence="3">CBS 11374</strain>
    </source>
</reference>
<keyword evidence="4" id="KW-1185">Reference proteome</keyword>
<dbReference type="EMBL" id="CP141882">
    <property type="protein sequence ID" value="WRT64754.1"/>
    <property type="molecule type" value="Genomic_DNA"/>
</dbReference>
<protein>
    <submittedName>
        <fullName evidence="3">Uncharacterized protein</fullName>
    </submittedName>
</protein>
<feature type="compositionally biased region" description="Polar residues" evidence="1">
    <location>
        <begin position="594"/>
        <end position="604"/>
    </location>
</feature>
<proteinExistence type="predicted"/>
<dbReference type="Proteomes" id="UP001329825">
    <property type="component" value="Chromosome 2"/>
</dbReference>
<name>A0ABZ1CTU7_9TREE</name>
<evidence type="ECO:0000256" key="2">
    <source>
        <dbReference type="SAM" id="Phobius"/>
    </source>
</evidence>
<feature type="compositionally biased region" description="Polar residues" evidence="1">
    <location>
        <begin position="381"/>
        <end position="391"/>
    </location>
</feature>
<feature type="region of interest" description="Disordered" evidence="1">
    <location>
        <begin position="333"/>
        <end position="626"/>
    </location>
</feature>
<feature type="compositionally biased region" description="Polar residues" evidence="1">
    <location>
        <begin position="344"/>
        <end position="353"/>
    </location>
</feature>